<evidence type="ECO:0000256" key="5">
    <source>
        <dbReference type="ARBA" id="ARBA00023065"/>
    </source>
</evidence>
<evidence type="ECO:0000256" key="8">
    <source>
        <dbReference type="SAM" id="SignalP"/>
    </source>
</evidence>
<evidence type="ECO:0000259" key="9">
    <source>
        <dbReference type="Pfam" id="PF06241"/>
    </source>
</evidence>
<keyword evidence="3 7" id="KW-0812">Transmembrane</keyword>
<comment type="subcellular location">
    <subcellularLocation>
        <location evidence="1">Endomembrane system</location>
        <topology evidence="1">Multi-pass membrane protein</topology>
    </subcellularLocation>
</comment>
<dbReference type="InterPro" id="IPR010420">
    <property type="entry name" value="CASTOR/POLLUX/SYM8_dom"/>
</dbReference>
<dbReference type="Gene3D" id="3.40.50.720">
    <property type="entry name" value="NAD(P)-binding Rossmann-like Domain"/>
    <property type="match status" value="1"/>
</dbReference>
<evidence type="ECO:0000256" key="2">
    <source>
        <dbReference type="ARBA" id="ARBA00022448"/>
    </source>
</evidence>
<keyword evidence="4 7" id="KW-1133">Transmembrane helix</keyword>
<dbReference type="Pfam" id="PF06241">
    <property type="entry name" value="Castor_Poll_mid"/>
    <property type="match status" value="1"/>
</dbReference>
<evidence type="ECO:0000256" key="6">
    <source>
        <dbReference type="ARBA" id="ARBA00023136"/>
    </source>
</evidence>
<evidence type="ECO:0000256" key="3">
    <source>
        <dbReference type="ARBA" id="ARBA00022692"/>
    </source>
</evidence>
<proteinExistence type="predicted"/>
<reference evidence="10" key="1">
    <citation type="submission" date="2021-02" db="EMBL/GenBank/DDBJ databases">
        <authorList>
            <person name="Dougan E. K."/>
            <person name="Rhodes N."/>
            <person name="Thang M."/>
            <person name="Chan C."/>
        </authorList>
    </citation>
    <scope>NUCLEOTIDE SEQUENCE</scope>
</reference>
<dbReference type="PANTHER" id="PTHR31563">
    <property type="entry name" value="ION CHANNEL POLLUX-RELATED"/>
    <property type="match status" value="1"/>
</dbReference>
<evidence type="ECO:0000256" key="7">
    <source>
        <dbReference type="SAM" id="Phobius"/>
    </source>
</evidence>
<keyword evidence="6 7" id="KW-0472">Membrane</keyword>
<organism evidence="10 11">
    <name type="scientific">Symbiodinium pilosum</name>
    <name type="common">Dinoflagellate</name>
    <dbReference type="NCBI Taxonomy" id="2952"/>
    <lineage>
        <taxon>Eukaryota</taxon>
        <taxon>Sar</taxon>
        <taxon>Alveolata</taxon>
        <taxon>Dinophyceae</taxon>
        <taxon>Suessiales</taxon>
        <taxon>Symbiodiniaceae</taxon>
        <taxon>Symbiodinium</taxon>
    </lineage>
</organism>
<feature type="signal peptide" evidence="8">
    <location>
        <begin position="1"/>
        <end position="19"/>
    </location>
</feature>
<dbReference type="GO" id="GO:0006811">
    <property type="term" value="P:monoatomic ion transport"/>
    <property type="evidence" value="ECO:0007669"/>
    <property type="project" value="UniProtKB-KW"/>
</dbReference>
<keyword evidence="2" id="KW-0813">Transport</keyword>
<feature type="domain" description="CASTOR/POLLUX/SYM8 ion channel conserved" evidence="9">
    <location>
        <begin position="275"/>
        <end position="352"/>
    </location>
</feature>
<dbReference type="GO" id="GO:0012505">
    <property type="term" value="C:endomembrane system"/>
    <property type="evidence" value="ECO:0007669"/>
    <property type="project" value="UniProtKB-SubCell"/>
</dbReference>
<name>A0A812MGL6_SYMPI</name>
<feature type="transmembrane region" description="Helical" evidence="7">
    <location>
        <begin position="58"/>
        <end position="82"/>
    </location>
</feature>
<gene>
    <name evidence="10" type="ORF">SPIL2461_LOCUS5697</name>
</gene>
<feature type="chain" id="PRO_5032518622" description="CASTOR/POLLUX/SYM8 ion channel conserved domain-containing protein" evidence="8">
    <location>
        <begin position="20"/>
        <end position="388"/>
    </location>
</feature>
<sequence length="388" mass="43597">MVGAVVLILSGAAVWSAVGGDENADHTWEQSMWMSWGLFFDPGTQTGVAANAAIKVKLAALIFSVLGFLYNLTFLGIIVEWIRSSMDTWTRTKSRVWYGEHVLVLGWSEKTLYLLNELFEAIHSSGKRYPVVVMADRDQAEMHQEIHQYFLQLWEHMSFFDRRWRMLSSLKIRQGIAHETDSLDRAGAMRAQEIIILSRDGDPRTADLEAIRIMVALSSMRQPVRCRIFAEVQVQEVGKVLRRLHSRTEVIHARAASNHVLSLLATNHLVGTCFADLCSFTAGDELYVVDRQDGWNTFQEACSAFDKAVCIGVQAAKQVKGAFGTRIELAPPDDRLLQEGERILVMASDWQDVQVHVGSLWHWRGTSHGPSTSTRLMAGLAVQLQKTV</sequence>
<keyword evidence="5" id="KW-0406">Ion transport</keyword>
<dbReference type="AlphaFoldDB" id="A0A812MGL6"/>
<accession>A0A812MGL6</accession>
<evidence type="ECO:0000256" key="1">
    <source>
        <dbReference type="ARBA" id="ARBA00004127"/>
    </source>
</evidence>
<dbReference type="OrthoDB" id="414047at2759"/>
<dbReference type="PANTHER" id="PTHR31563:SF10">
    <property type="entry name" value="ION CHANNEL POLLUX-RELATED"/>
    <property type="match status" value="1"/>
</dbReference>
<keyword evidence="8" id="KW-0732">Signal</keyword>
<dbReference type="InterPro" id="IPR044849">
    <property type="entry name" value="CASTOR/POLLUX/SYM8-like"/>
</dbReference>
<evidence type="ECO:0000313" key="10">
    <source>
        <dbReference type="EMBL" id="CAE7265278.1"/>
    </source>
</evidence>
<dbReference type="EMBL" id="CAJNIZ010008224">
    <property type="protein sequence ID" value="CAE7265278.1"/>
    <property type="molecule type" value="Genomic_DNA"/>
</dbReference>
<keyword evidence="11" id="KW-1185">Reference proteome</keyword>
<protein>
    <recommendedName>
        <fullName evidence="9">CASTOR/POLLUX/SYM8 ion channel conserved domain-containing protein</fullName>
    </recommendedName>
</protein>
<dbReference type="Proteomes" id="UP000649617">
    <property type="component" value="Unassembled WGS sequence"/>
</dbReference>
<comment type="caution">
    <text evidence="10">The sequence shown here is derived from an EMBL/GenBank/DDBJ whole genome shotgun (WGS) entry which is preliminary data.</text>
</comment>
<evidence type="ECO:0000313" key="11">
    <source>
        <dbReference type="Proteomes" id="UP000649617"/>
    </source>
</evidence>
<evidence type="ECO:0000256" key="4">
    <source>
        <dbReference type="ARBA" id="ARBA00022989"/>
    </source>
</evidence>